<dbReference type="RefSeq" id="WP_204664473.1">
    <property type="nucleotide sequence ID" value="NZ_JAFBDT010000014.1"/>
</dbReference>
<dbReference type="EMBL" id="JAFBDT010000014">
    <property type="protein sequence ID" value="MBM7562247.1"/>
    <property type="molecule type" value="Genomic_DNA"/>
</dbReference>
<dbReference type="Gene3D" id="3.40.50.920">
    <property type="match status" value="1"/>
</dbReference>
<evidence type="ECO:0000256" key="1">
    <source>
        <dbReference type="ARBA" id="ARBA00023002"/>
    </source>
</evidence>
<dbReference type="InterPro" id="IPR029061">
    <property type="entry name" value="THDP-binding"/>
</dbReference>
<keyword evidence="1 4" id="KW-0560">Oxidoreductase</keyword>
<dbReference type="InterPro" id="IPR009014">
    <property type="entry name" value="Transketo_C/PFOR_II"/>
</dbReference>
<gene>
    <name evidence="4" type="ORF">JOC49_001790</name>
</gene>
<evidence type="ECO:0000259" key="2">
    <source>
        <dbReference type="Pfam" id="PF01558"/>
    </source>
</evidence>
<accession>A0ABS2MSH9</accession>
<name>A0ABS2MSH9_9FIRM</name>
<dbReference type="Pfam" id="PF01855">
    <property type="entry name" value="POR_N"/>
    <property type="match status" value="1"/>
</dbReference>
<dbReference type="PANTHER" id="PTHR32154:SF20">
    <property type="entry name" value="2-OXOGLUTARATE OXIDOREDUCTASE SUBUNIT KORA"/>
    <property type="match status" value="1"/>
</dbReference>
<evidence type="ECO:0000313" key="5">
    <source>
        <dbReference type="Proteomes" id="UP000767854"/>
    </source>
</evidence>
<feature type="domain" description="Pyruvate/ketoisovalerate oxidoreductase catalytic" evidence="2">
    <location>
        <begin position="11"/>
        <end position="103"/>
    </location>
</feature>
<dbReference type="InterPro" id="IPR019752">
    <property type="entry name" value="Pyrv/ketoisovalerate_OxRed_cat"/>
</dbReference>
<proteinExistence type="predicted"/>
<dbReference type="CDD" id="cd07034">
    <property type="entry name" value="TPP_PYR_PFOR_IOR-alpha_like"/>
    <property type="match status" value="1"/>
</dbReference>
<dbReference type="EC" id="1.2.7.11" evidence="4"/>
<comment type="caution">
    <text evidence="4">The sequence shown here is derived from an EMBL/GenBank/DDBJ whole genome shotgun (WGS) entry which is preliminary data.</text>
</comment>
<feature type="domain" description="Pyruvate flavodoxin/ferredoxin oxidoreductase pyrimidine binding" evidence="3">
    <location>
        <begin position="194"/>
        <end position="382"/>
    </location>
</feature>
<organism evidence="4 5">
    <name type="scientific">Fusibacter tunisiensis</name>
    <dbReference type="NCBI Taxonomy" id="1008308"/>
    <lineage>
        <taxon>Bacteria</taxon>
        <taxon>Bacillati</taxon>
        <taxon>Bacillota</taxon>
        <taxon>Clostridia</taxon>
        <taxon>Eubacteriales</taxon>
        <taxon>Eubacteriales Family XII. Incertae Sedis</taxon>
        <taxon>Fusibacter</taxon>
    </lineage>
</organism>
<dbReference type="SUPFAM" id="SSF52922">
    <property type="entry name" value="TK C-terminal domain-like"/>
    <property type="match status" value="1"/>
</dbReference>
<dbReference type="NCBIfam" id="TIGR03710">
    <property type="entry name" value="OAFO_sf"/>
    <property type="match status" value="1"/>
</dbReference>
<keyword evidence="5" id="KW-1185">Reference proteome</keyword>
<dbReference type="PANTHER" id="PTHR32154">
    <property type="entry name" value="PYRUVATE-FLAVODOXIN OXIDOREDUCTASE-RELATED"/>
    <property type="match status" value="1"/>
</dbReference>
<dbReference type="SUPFAM" id="SSF52518">
    <property type="entry name" value="Thiamin diphosphate-binding fold (THDP-binding)"/>
    <property type="match status" value="1"/>
</dbReference>
<dbReference type="InterPro" id="IPR002880">
    <property type="entry name" value="Pyrv_Fd/Flavodoxin_OxRdtase_N"/>
</dbReference>
<reference evidence="4 5" key="1">
    <citation type="submission" date="2021-01" db="EMBL/GenBank/DDBJ databases">
        <title>Genomic Encyclopedia of Type Strains, Phase IV (KMG-IV): sequencing the most valuable type-strain genomes for metagenomic binning, comparative biology and taxonomic classification.</title>
        <authorList>
            <person name="Goeker M."/>
        </authorList>
    </citation>
    <scope>NUCLEOTIDE SEQUENCE [LARGE SCALE GENOMIC DNA]</scope>
    <source>
        <strain evidence="4 5">DSM 24436</strain>
    </source>
</reference>
<dbReference type="InterPro" id="IPR022367">
    <property type="entry name" value="2-oxoacid/accept_OxRdtase_asu"/>
</dbReference>
<protein>
    <submittedName>
        <fullName evidence="4">2-oxoglutarate ferredoxin oxidoreductase subunit alpha</fullName>
        <ecNumber evidence="4">1.2.7.11</ecNumber>
        <ecNumber evidence="4">1.2.7.3</ecNumber>
    </submittedName>
</protein>
<dbReference type="Proteomes" id="UP000767854">
    <property type="component" value="Unassembled WGS sequence"/>
</dbReference>
<dbReference type="InterPro" id="IPR050722">
    <property type="entry name" value="Pyruvate:ferred/Flavod_OxRd"/>
</dbReference>
<dbReference type="Gene3D" id="3.40.920.10">
    <property type="entry name" value="Pyruvate-ferredoxin oxidoreductase, PFOR, domain III"/>
    <property type="match status" value="1"/>
</dbReference>
<dbReference type="EC" id="1.2.7.3" evidence="4"/>
<dbReference type="Pfam" id="PF01558">
    <property type="entry name" value="POR"/>
    <property type="match status" value="1"/>
</dbReference>
<dbReference type="InterPro" id="IPR002869">
    <property type="entry name" value="Pyrv_flavodox_OxRed_cen"/>
</dbReference>
<evidence type="ECO:0000259" key="3">
    <source>
        <dbReference type="Pfam" id="PF01855"/>
    </source>
</evidence>
<evidence type="ECO:0000313" key="4">
    <source>
        <dbReference type="EMBL" id="MBM7562247.1"/>
    </source>
</evidence>
<dbReference type="GO" id="GO:0047553">
    <property type="term" value="F:2-oxoglutarate synthase activity"/>
    <property type="evidence" value="ECO:0007669"/>
    <property type="project" value="UniProtKB-EC"/>
</dbReference>
<dbReference type="SUPFAM" id="SSF53323">
    <property type="entry name" value="Pyruvate-ferredoxin oxidoreductase, PFOR, domain III"/>
    <property type="match status" value="1"/>
</dbReference>
<sequence length="554" mass="60737">MRKTIGIAGAAGEGINTVQSFLEKNLKRQGYALISYKNYMSRVRGGFNYALITLSDDTVFAVEDKVDLLVALNSDAVKEAGTLLKQDGILLGLDVFKEVCAFSGRVIWVSEKQLKEISKIKMGIGMYAVGWILKYFGLSKGQLQGITHATWDASVQKENAQLLEFGYDAADGVYDYKRTEDRILVSGNQATALGALAAGLGFYAAYPMAPSTGIMNYLSSQEKTLGIVVEQVEDEIAAAMAAIGASTCGVRAMTGTSGGGFSLMVEALGFAAVAEVPLVMCNVQRPGPATGLPTRTEQADLSFVVNASQGEFARAVMAPIDVEDAFETSFRAFNVADQYQIPVILLTDQLLADTVKGIDRFDTSTLEVNRYLDTKDTEVYERYDFNQIEGRRRIPGLTQSLIMTDSHIHTSHGRVSETSEDTVALKHKFIKKMEALRRQAKPPLFYGDSAYETLFVCWGSTYGALREAVDLLNAKGHRIALLAFTDVYPLNEACMKPYIKPNIKVINVEGNAFNQFGKLLRLETGVAYDGTINRYDGRPFTGQWIVEAYEEGSF</sequence>
<dbReference type="Gene3D" id="3.40.50.970">
    <property type="match status" value="1"/>
</dbReference>